<comment type="caution">
    <text evidence="1">The sequence shown here is derived from an EMBL/GenBank/DDBJ whole genome shotgun (WGS) entry which is preliminary data.</text>
</comment>
<dbReference type="Pfam" id="PF18906">
    <property type="entry name" value="Phage_tube_2"/>
    <property type="match status" value="1"/>
</dbReference>
<evidence type="ECO:0000313" key="1">
    <source>
        <dbReference type="EMBL" id="GAA0430915.1"/>
    </source>
</evidence>
<accession>A0ABN0Z3H9</accession>
<sequence length="335" mass="35731">MALDAAIGIGEETAYGTAATSTIGYEGKADSWKVTKEFIESVGFRAGMQTARADRRNIVTMGGEGELEVDLLDVGAAALLSAIFDKHSFTDTANTRVHTFETSTTSGAPSFTAQMIRPTAEGVSVAYRHVGCVATEWELTAEVESAITLSATFDFQDVSHTTKLAEALPIVYPAEARAYDWTRTALTLTRAGVAVPLDVSKLSLSGDLGLKTDRRFLRSSALKKKPVRAAIPTYEGELEGEFTADSLKLYEAFVAGEVLGLRTDLIGLTPGTSLRFDLPAIQFTGESPEASPDELTTHTLPFRVLDPGTGQAAITATYTEPKPKAQPEKATGSPE</sequence>
<evidence type="ECO:0000313" key="2">
    <source>
        <dbReference type="Proteomes" id="UP001500879"/>
    </source>
</evidence>
<protein>
    <recommendedName>
        <fullName evidence="3">Major tail protein</fullName>
    </recommendedName>
</protein>
<organism evidence="1 2">
    <name type="scientific">Streptomyces luteireticuli</name>
    <dbReference type="NCBI Taxonomy" id="173858"/>
    <lineage>
        <taxon>Bacteria</taxon>
        <taxon>Bacillati</taxon>
        <taxon>Actinomycetota</taxon>
        <taxon>Actinomycetes</taxon>
        <taxon>Kitasatosporales</taxon>
        <taxon>Streptomycetaceae</taxon>
        <taxon>Streptomyces</taxon>
    </lineage>
</organism>
<keyword evidence="2" id="KW-1185">Reference proteome</keyword>
<dbReference type="EMBL" id="BAAABX010000065">
    <property type="protein sequence ID" value="GAA0430915.1"/>
    <property type="molecule type" value="Genomic_DNA"/>
</dbReference>
<evidence type="ECO:0008006" key="3">
    <source>
        <dbReference type="Google" id="ProtNLM"/>
    </source>
</evidence>
<name>A0ABN0Z3H9_9ACTN</name>
<reference evidence="1 2" key="1">
    <citation type="journal article" date="2019" name="Int. J. Syst. Evol. Microbiol.">
        <title>The Global Catalogue of Microorganisms (GCM) 10K type strain sequencing project: providing services to taxonomists for standard genome sequencing and annotation.</title>
        <authorList>
            <consortium name="The Broad Institute Genomics Platform"/>
            <consortium name="The Broad Institute Genome Sequencing Center for Infectious Disease"/>
            <person name="Wu L."/>
            <person name="Ma J."/>
        </authorList>
    </citation>
    <scope>NUCLEOTIDE SEQUENCE [LARGE SCALE GENOMIC DNA]</scope>
    <source>
        <strain evidence="1 2">JCM 4788</strain>
    </source>
</reference>
<gene>
    <name evidence="1" type="ORF">GCM10010357_60730</name>
</gene>
<dbReference type="Proteomes" id="UP001500879">
    <property type="component" value="Unassembled WGS sequence"/>
</dbReference>
<dbReference type="InterPro" id="IPR044000">
    <property type="entry name" value="Phage_tube_2"/>
</dbReference>
<proteinExistence type="predicted"/>
<dbReference type="RefSeq" id="WP_344031258.1">
    <property type="nucleotide sequence ID" value="NZ_BAAABX010000065.1"/>
</dbReference>